<accession>A0AAE0RS78</accession>
<evidence type="ECO:0000259" key="6">
    <source>
        <dbReference type="PROSITE" id="PS50119"/>
    </source>
</evidence>
<keyword evidence="1" id="KW-0479">Metal-binding</keyword>
<dbReference type="InterPro" id="IPR000315">
    <property type="entry name" value="Znf_B-box"/>
</dbReference>
<dbReference type="PANTHER" id="PTHR25462:SF301">
    <property type="entry name" value="E3 UBIQUITIN-PROTEIN LIGASE TRIM56-LIKE"/>
    <property type="match status" value="1"/>
</dbReference>
<dbReference type="Gene3D" id="3.30.40.10">
    <property type="entry name" value="Zinc/RING finger domain, C3HC4 (zinc finger)"/>
    <property type="match status" value="1"/>
</dbReference>
<evidence type="ECO:0000256" key="1">
    <source>
        <dbReference type="ARBA" id="ARBA00022723"/>
    </source>
</evidence>
<dbReference type="InterPro" id="IPR017907">
    <property type="entry name" value="Znf_RING_CS"/>
</dbReference>
<evidence type="ECO:0000256" key="4">
    <source>
        <dbReference type="PROSITE-ProRule" id="PRU00024"/>
    </source>
</evidence>
<evidence type="ECO:0000313" key="7">
    <source>
        <dbReference type="EMBL" id="KAK3578644.1"/>
    </source>
</evidence>
<dbReference type="InterPro" id="IPR047153">
    <property type="entry name" value="TRIM45/56/19-like"/>
</dbReference>
<proteinExistence type="predicted"/>
<keyword evidence="8" id="KW-1185">Reference proteome</keyword>
<keyword evidence="3" id="KW-0862">Zinc</keyword>
<comment type="caution">
    <text evidence="7">The sequence shown here is derived from an EMBL/GenBank/DDBJ whole genome shotgun (WGS) entry which is preliminary data.</text>
</comment>
<dbReference type="SMART" id="SM00184">
    <property type="entry name" value="RING"/>
    <property type="match status" value="1"/>
</dbReference>
<evidence type="ECO:0000256" key="2">
    <source>
        <dbReference type="ARBA" id="ARBA00022771"/>
    </source>
</evidence>
<evidence type="ECO:0000256" key="3">
    <source>
        <dbReference type="ARBA" id="ARBA00022833"/>
    </source>
</evidence>
<protein>
    <submittedName>
        <fullName evidence="7">Uncharacterized protein</fullName>
    </submittedName>
</protein>
<dbReference type="PROSITE" id="PS00518">
    <property type="entry name" value="ZF_RING_1"/>
    <property type="match status" value="1"/>
</dbReference>
<feature type="domain" description="RING-type" evidence="5">
    <location>
        <begin position="14"/>
        <end position="61"/>
    </location>
</feature>
<dbReference type="GO" id="GO:0008270">
    <property type="term" value="F:zinc ion binding"/>
    <property type="evidence" value="ECO:0007669"/>
    <property type="project" value="UniProtKB-KW"/>
</dbReference>
<evidence type="ECO:0000313" key="8">
    <source>
        <dbReference type="Proteomes" id="UP001195483"/>
    </source>
</evidence>
<sequence length="315" mass="35362">MAEDRDSQIKQLNCPICLETFISPKYLPCMHPFCEKCICKHASDLSEGVTKMTTISCPVCSRPIPAPTENENPQDWAAKLPNNSIVLSLSASKRADGDAPVYCEACLTLGEKHISVAFCVSCSEYLCQTCYNCHKTFKISRDHQITVHSKPEHIILNSTQDAMTRTLETIEEQKSDVLKSIKDWSSLVKERVNKLETTIIQELEQICKEGTIIISDQIVESKSAIAAIETSQTMLIESTKSDDAGKILVTLTKVSQQLLKYVQKYDRIENRSNEIVIEFHLKKNLEEFIQTLGSLGLLSRSTYRIAKMSPGCSFE</sequence>
<reference evidence="7" key="2">
    <citation type="journal article" date="2021" name="Genome Biol. Evol.">
        <title>Developing a high-quality reference genome for a parasitic bivalve with doubly uniparental inheritance (Bivalvia: Unionida).</title>
        <authorList>
            <person name="Smith C.H."/>
        </authorList>
    </citation>
    <scope>NUCLEOTIDE SEQUENCE</scope>
    <source>
        <strain evidence="7">CHS0354</strain>
        <tissue evidence="7">Mantle</tissue>
    </source>
</reference>
<keyword evidence="2 4" id="KW-0863">Zinc-finger</keyword>
<dbReference type="PANTHER" id="PTHR25462">
    <property type="entry name" value="BONUS, ISOFORM C-RELATED"/>
    <property type="match status" value="1"/>
</dbReference>
<dbReference type="SUPFAM" id="SSF57850">
    <property type="entry name" value="RING/U-box"/>
    <property type="match status" value="1"/>
</dbReference>
<dbReference type="InterPro" id="IPR013083">
    <property type="entry name" value="Znf_RING/FYVE/PHD"/>
</dbReference>
<name>A0AAE0RS78_9BIVA</name>
<dbReference type="EMBL" id="JAEAOA010000236">
    <property type="protein sequence ID" value="KAK3578644.1"/>
    <property type="molecule type" value="Genomic_DNA"/>
</dbReference>
<dbReference type="AlphaFoldDB" id="A0AAE0RS78"/>
<reference evidence="7" key="1">
    <citation type="journal article" date="2021" name="Genome Biol. Evol.">
        <title>A High-Quality Reference Genome for a Parasitic Bivalve with Doubly Uniparental Inheritance (Bivalvia: Unionida).</title>
        <authorList>
            <person name="Smith C.H."/>
        </authorList>
    </citation>
    <scope>NUCLEOTIDE SEQUENCE</scope>
    <source>
        <strain evidence="7">CHS0354</strain>
    </source>
</reference>
<feature type="domain" description="B box-type" evidence="6">
    <location>
        <begin position="98"/>
        <end position="148"/>
    </location>
</feature>
<evidence type="ECO:0000259" key="5">
    <source>
        <dbReference type="PROSITE" id="PS50089"/>
    </source>
</evidence>
<dbReference type="Proteomes" id="UP001195483">
    <property type="component" value="Unassembled WGS sequence"/>
</dbReference>
<dbReference type="Pfam" id="PF13445">
    <property type="entry name" value="zf-RING_UBOX"/>
    <property type="match status" value="1"/>
</dbReference>
<reference evidence="7" key="3">
    <citation type="submission" date="2023-05" db="EMBL/GenBank/DDBJ databases">
        <authorList>
            <person name="Smith C.H."/>
        </authorList>
    </citation>
    <scope>NUCLEOTIDE SEQUENCE</scope>
    <source>
        <strain evidence="7">CHS0354</strain>
        <tissue evidence="7">Mantle</tissue>
    </source>
</reference>
<organism evidence="7 8">
    <name type="scientific">Potamilus streckersoni</name>
    <dbReference type="NCBI Taxonomy" id="2493646"/>
    <lineage>
        <taxon>Eukaryota</taxon>
        <taxon>Metazoa</taxon>
        <taxon>Spiralia</taxon>
        <taxon>Lophotrochozoa</taxon>
        <taxon>Mollusca</taxon>
        <taxon>Bivalvia</taxon>
        <taxon>Autobranchia</taxon>
        <taxon>Heteroconchia</taxon>
        <taxon>Palaeoheterodonta</taxon>
        <taxon>Unionida</taxon>
        <taxon>Unionoidea</taxon>
        <taxon>Unionidae</taxon>
        <taxon>Ambleminae</taxon>
        <taxon>Lampsilini</taxon>
        <taxon>Potamilus</taxon>
    </lineage>
</organism>
<gene>
    <name evidence="7" type="ORF">CHS0354_002947</name>
</gene>
<dbReference type="InterPro" id="IPR027370">
    <property type="entry name" value="Znf-RING_euk"/>
</dbReference>
<dbReference type="PROSITE" id="PS50119">
    <property type="entry name" value="ZF_BBOX"/>
    <property type="match status" value="1"/>
</dbReference>
<dbReference type="InterPro" id="IPR001841">
    <property type="entry name" value="Znf_RING"/>
</dbReference>
<dbReference type="PROSITE" id="PS50089">
    <property type="entry name" value="ZF_RING_2"/>
    <property type="match status" value="1"/>
</dbReference>